<evidence type="ECO:0000313" key="2">
    <source>
        <dbReference type="Proteomes" id="UP000266934"/>
    </source>
</evidence>
<sequence length="148" mass="16298">MTKHSIISQPLPTLNEWLDRQGDCQRSDGFEAFIDVARRTIDQPEASLTPDEASFLRLLKGFLVATVELSNIEIKHGRAAHEIALTLPRVMAVAAVYGVASTLTEDAPMRRVAKIITEEFRFAAKEAANQITESRAGVSTRGRPDHAV</sequence>
<dbReference type="RefSeq" id="WP_160140573.1">
    <property type="nucleotide sequence ID" value="NZ_AP018907.1"/>
</dbReference>
<keyword evidence="2" id="KW-1185">Reference proteome</keyword>
<organism evidence="1 2">
    <name type="scientific">Blastochloris tepida</name>
    <dbReference type="NCBI Taxonomy" id="2233851"/>
    <lineage>
        <taxon>Bacteria</taxon>
        <taxon>Pseudomonadati</taxon>
        <taxon>Pseudomonadota</taxon>
        <taxon>Alphaproteobacteria</taxon>
        <taxon>Hyphomicrobiales</taxon>
        <taxon>Blastochloridaceae</taxon>
        <taxon>Blastochloris</taxon>
    </lineage>
</organism>
<dbReference type="KEGG" id="blag:BLTE_20300"/>
<evidence type="ECO:0000313" key="1">
    <source>
        <dbReference type="EMBL" id="BBF93345.1"/>
    </source>
</evidence>
<reference evidence="1 2" key="1">
    <citation type="submission" date="2018-08" db="EMBL/GenBank/DDBJ databases">
        <title>Complete genome sequencing of Blastochloris tepida GI.</title>
        <authorList>
            <person name="Tsukatani Y."/>
            <person name="Mori H."/>
        </authorList>
    </citation>
    <scope>NUCLEOTIDE SEQUENCE [LARGE SCALE GENOMIC DNA]</scope>
    <source>
        <strain evidence="1 2">GI</strain>
    </source>
</reference>
<dbReference type="AlphaFoldDB" id="A0A348G1B2"/>
<accession>A0A348G1B2</accession>
<protein>
    <submittedName>
        <fullName evidence="1">Uncharacterized protein</fullName>
    </submittedName>
</protein>
<dbReference type="OrthoDB" id="9855891at2"/>
<name>A0A348G1B2_9HYPH</name>
<gene>
    <name evidence="1" type="ORF">BLTE_20300</name>
</gene>
<dbReference type="EMBL" id="AP018907">
    <property type="protein sequence ID" value="BBF93345.1"/>
    <property type="molecule type" value="Genomic_DNA"/>
</dbReference>
<dbReference type="Proteomes" id="UP000266934">
    <property type="component" value="Chromosome"/>
</dbReference>
<proteinExistence type="predicted"/>